<reference evidence="1" key="2">
    <citation type="submission" date="2025-08" db="UniProtKB">
        <authorList>
            <consortium name="RefSeq"/>
        </authorList>
    </citation>
    <scope>IDENTIFICATION</scope>
</reference>
<organism evidence="1">
    <name type="scientific">Aspergillus niger</name>
    <dbReference type="NCBI Taxonomy" id="5061"/>
    <lineage>
        <taxon>Eukaryota</taxon>
        <taxon>Fungi</taxon>
        <taxon>Dikarya</taxon>
        <taxon>Ascomycota</taxon>
        <taxon>Pezizomycotina</taxon>
        <taxon>Eurotiomycetes</taxon>
        <taxon>Eurotiomycetidae</taxon>
        <taxon>Eurotiales</taxon>
        <taxon>Aspergillaceae</taxon>
        <taxon>Aspergillus</taxon>
        <taxon>Aspergillus subgen. Circumdati</taxon>
    </lineage>
</organism>
<accession>A0AAJ8BU45</accession>
<dbReference type="GeneID" id="84593000"/>
<dbReference type="AlphaFoldDB" id="A0AAJ8BU45"/>
<dbReference type="KEGG" id="ang:An14g04550"/>
<reference evidence="1" key="1">
    <citation type="submission" date="2025-02" db="EMBL/GenBank/DDBJ databases">
        <authorList>
            <consortium name="NCBI Genome Project"/>
        </authorList>
    </citation>
    <scope>NUCLEOTIDE SEQUENCE</scope>
</reference>
<name>A0AAJ8BU45_ASPNG</name>
<sequence>MKSPSSYCVDTASLNPHDGHDVKNSLGKSVVHISTYAALTASSGASTAYMALELEFHDEAVFDVITVGMPRVAI</sequence>
<dbReference type="RefSeq" id="XP_059602310.1">
    <property type="nucleotide sequence ID" value="XM_059744241.1"/>
</dbReference>
<evidence type="ECO:0000313" key="1">
    <source>
        <dbReference type="RefSeq" id="XP_059602310.1"/>
    </source>
</evidence>
<protein>
    <submittedName>
        <fullName evidence="1">Uncharacterized protein</fullName>
    </submittedName>
</protein>
<dbReference type="VEuPathDB" id="FungiDB:An14g04550"/>
<gene>
    <name evidence="1" type="ORF">An14g04550</name>
</gene>
<proteinExistence type="predicted"/>